<protein>
    <submittedName>
        <fullName evidence="1">Uncharacterized protein</fullName>
    </submittedName>
</protein>
<reference evidence="1" key="1">
    <citation type="submission" date="2017-05" db="EMBL/GenBank/DDBJ databases">
        <title>Polyphasic characterization of four soil-derived phenanthrene-degrading Acidovorax strains and proposal of Acidovorax phenanthrenivorans sp. nov.</title>
        <authorList>
            <person name="Singleton D."/>
            <person name="Lee J."/>
            <person name="Dickey A.N."/>
            <person name="Stroud A."/>
            <person name="Scholl E.H."/>
            <person name="Wright F.A."/>
            <person name="Aitken M.D."/>
        </authorList>
    </citation>
    <scope>NUCLEOTIDE SEQUENCE</scope>
    <source>
        <strain evidence="1">P4</strain>
        <plasmid evidence="1">pACP4.1</plasmid>
    </source>
</reference>
<dbReference type="KEGG" id="acis:CBP35_19745"/>
<accession>A0A240UJK7</accession>
<evidence type="ECO:0000313" key="1">
    <source>
        <dbReference type="EMBL" id="ART61209.1"/>
    </source>
</evidence>
<evidence type="ECO:0000313" key="2">
    <source>
        <dbReference type="Proteomes" id="UP000194440"/>
    </source>
</evidence>
<organism evidence="1 2">
    <name type="scientific">Acidovorax carolinensis</name>
    <dbReference type="NCBI Taxonomy" id="553814"/>
    <lineage>
        <taxon>Bacteria</taxon>
        <taxon>Pseudomonadati</taxon>
        <taxon>Pseudomonadota</taxon>
        <taxon>Betaproteobacteria</taxon>
        <taxon>Burkholderiales</taxon>
        <taxon>Comamonadaceae</taxon>
        <taxon>Acidovorax</taxon>
    </lineage>
</organism>
<dbReference type="KEGG" id="acip:CBP36_19785"/>
<geneLocation type="plasmid" evidence="1 2">
    <name>pACP4.1</name>
</geneLocation>
<keyword evidence="1" id="KW-0614">Plasmid</keyword>
<dbReference type="RefSeq" id="WP_086928980.1">
    <property type="nucleotide sequence ID" value="NZ_CP021363.1"/>
</dbReference>
<gene>
    <name evidence="1" type="ORF">CBP36_19785</name>
</gene>
<sequence length="169" mass="18583">MNNPATLPPDPAPSLDLSPKGVRRHWHANGVAGLIAAMESCEPWAIDVNPQFRTRAELVVSEINRIFNDSLPVKITDSVKTDPDLLIDFMGCMRSGRALALFSWLTEIHPSIPALLINEARFGIDGFGPILIERISALERQHLLSRVFGPERISLVLELLEEAGIGVAE</sequence>
<dbReference type="Proteomes" id="UP000194440">
    <property type="component" value="Plasmid pACP4.1"/>
</dbReference>
<dbReference type="AlphaFoldDB" id="A0A240UJK7"/>
<dbReference type="InterPro" id="IPR057079">
    <property type="entry name" value="IcmW-like"/>
</dbReference>
<dbReference type="Pfam" id="PF23130">
    <property type="entry name" value="IcmW"/>
    <property type="match status" value="1"/>
</dbReference>
<name>A0A240UJK7_9BURK</name>
<keyword evidence="2" id="KW-1185">Reference proteome</keyword>
<dbReference type="EMBL" id="CP021367">
    <property type="protein sequence ID" value="ART61209.1"/>
    <property type="molecule type" value="Genomic_DNA"/>
</dbReference>
<proteinExistence type="predicted"/>